<accession>A0ABY8HU14</accession>
<sequence length="55" mass="6134">MMTIEQHIEELLAELRNAVCTGERRQIETELELAKAGREPALAAQEGRVSAEPPF</sequence>
<geneLocation type="plasmid" evidence="1 2">
    <name>unnamedB</name>
</geneLocation>
<organism evidence="1 2">
    <name type="scientific">Ensifer adhaerens</name>
    <name type="common">Sinorhizobium morelense</name>
    <dbReference type="NCBI Taxonomy" id="106592"/>
    <lineage>
        <taxon>Bacteria</taxon>
        <taxon>Pseudomonadati</taxon>
        <taxon>Pseudomonadota</taxon>
        <taxon>Alphaproteobacteria</taxon>
        <taxon>Hyphomicrobiales</taxon>
        <taxon>Rhizobiaceae</taxon>
        <taxon>Sinorhizobium/Ensifer group</taxon>
        <taxon>Ensifer</taxon>
    </lineage>
</organism>
<dbReference type="GeneID" id="42983401"/>
<evidence type="ECO:0000313" key="2">
    <source>
        <dbReference type="Proteomes" id="UP001214094"/>
    </source>
</evidence>
<keyword evidence="2" id="KW-1185">Reference proteome</keyword>
<proteinExistence type="predicted"/>
<protein>
    <submittedName>
        <fullName evidence="1">Uncharacterized protein</fullName>
    </submittedName>
</protein>
<dbReference type="RefSeq" id="WP_156553160.1">
    <property type="nucleotide sequence ID" value="NZ_CP015882.1"/>
</dbReference>
<keyword evidence="1" id="KW-0614">Plasmid</keyword>
<name>A0ABY8HU14_ENSAD</name>
<evidence type="ECO:0000313" key="1">
    <source>
        <dbReference type="EMBL" id="WFP95630.1"/>
    </source>
</evidence>
<reference evidence="1 2" key="1">
    <citation type="submission" date="2023-03" db="EMBL/GenBank/DDBJ databases">
        <title>Comparative genome and transcriptome analysis combination mining strategies for increasing vitamin B12 production of Ensifer adhaerens strain.</title>
        <authorList>
            <person name="Yongheng L."/>
        </authorList>
    </citation>
    <scope>NUCLEOTIDE SEQUENCE [LARGE SCALE GENOMIC DNA]</scope>
    <source>
        <strain evidence="1 2">Casida A-T305</strain>
        <plasmid evidence="1 2">unnamedB</plasmid>
    </source>
</reference>
<dbReference type="Proteomes" id="UP001214094">
    <property type="component" value="Plasmid unnamedB"/>
</dbReference>
<gene>
    <name evidence="1" type="ORF">P4B07_34600</name>
</gene>
<dbReference type="EMBL" id="CP121310">
    <property type="protein sequence ID" value="WFP95630.1"/>
    <property type="molecule type" value="Genomic_DNA"/>
</dbReference>